<keyword evidence="3" id="KW-0378">Hydrolase</keyword>
<evidence type="ECO:0000313" key="4">
    <source>
        <dbReference type="Proteomes" id="UP000198851"/>
    </source>
</evidence>
<name>A0A1I4B6L4_9RHOB</name>
<dbReference type="GO" id="GO:0004519">
    <property type="term" value="F:endonuclease activity"/>
    <property type="evidence" value="ECO:0007669"/>
    <property type="project" value="UniProtKB-KW"/>
</dbReference>
<dbReference type="InterPro" id="IPR035437">
    <property type="entry name" value="SNase_OB-fold_sf"/>
</dbReference>
<evidence type="ECO:0000259" key="2">
    <source>
        <dbReference type="PROSITE" id="PS50830"/>
    </source>
</evidence>
<evidence type="ECO:0000256" key="1">
    <source>
        <dbReference type="SAM" id="SignalP"/>
    </source>
</evidence>
<dbReference type="PANTHER" id="PTHR12302">
    <property type="entry name" value="EBNA2 BINDING PROTEIN P100"/>
    <property type="match status" value="1"/>
</dbReference>
<feature type="signal peptide" evidence="1">
    <location>
        <begin position="1"/>
        <end position="22"/>
    </location>
</feature>
<dbReference type="EMBL" id="FOSZ01000001">
    <property type="protein sequence ID" value="SFK64415.1"/>
    <property type="molecule type" value="Genomic_DNA"/>
</dbReference>
<proteinExistence type="predicted"/>
<gene>
    <name evidence="3" type="ORF">SAMN04488036_101846</name>
</gene>
<feature type="chain" id="PRO_5011487456" evidence="1">
    <location>
        <begin position="23"/>
        <end position="224"/>
    </location>
</feature>
<keyword evidence="4" id="KW-1185">Reference proteome</keyword>
<dbReference type="PANTHER" id="PTHR12302:SF26">
    <property type="entry name" value="BLR1266 PROTEIN"/>
    <property type="match status" value="1"/>
</dbReference>
<dbReference type="OrthoDB" id="9805504at2"/>
<dbReference type="InterPro" id="IPR016071">
    <property type="entry name" value="Staphylococal_nuclease_OB-fold"/>
</dbReference>
<reference evidence="4" key="1">
    <citation type="submission" date="2016-10" db="EMBL/GenBank/DDBJ databases">
        <authorList>
            <person name="Varghese N."/>
            <person name="Submissions S."/>
        </authorList>
    </citation>
    <scope>NUCLEOTIDE SEQUENCE [LARGE SCALE GENOMIC DNA]</scope>
    <source>
        <strain evidence="4">DSM 28453</strain>
    </source>
</reference>
<dbReference type="Pfam" id="PF00565">
    <property type="entry name" value="SNase"/>
    <property type="match status" value="1"/>
</dbReference>
<accession>A0A1I4B6L4</accession>
<dbReference type="STRING" id="1280847.SAMN04488036_101846"/>
<protein>
    <submittedName>
        <fullName evidence="3">Endonuclease YncB, thermonuclease family</fullName>
    </submittedName>
</protein>
<dbReference type="Gene3D" id="2.40.50.90">
    <property type="match status" value="1"/>
</dbReference>
<dbReference type="SUPFAM" id="SSF50199">
    <property type="entry name" value="Staphylococcal nuclease"/>
    <property type="match status" value="1"/>
</dbReference>
<dbReference type="SMART" id="SM00318">
    <property type="entry name" value="SNc"/>
    <property type="match status" value="1"/>
</dbReference>
<keyword evidence="1" id="KW-0732">Signal</keyword>
<dbReference type="Proteomes" id="UP000198851">
    <property type="component" value="Unassembled WGS sequence"/>
</dbReference>
<keyword evidence="3" id="KW-0540">Nuclease</keyword>
<keyword evidence="3" id="KW-0255">Endonuclease</keyword>
<feature type="domain" description="TNase-like" evidence="2">
    <location>
        <begin position="34"/>
        <end position="149"/>
    </location>
</feature>
<organism evidence="3 4">
    <name type="scientific">Shimia haliotis</name>
    <dbReference type="NCBI Taxonomy" id="1280847"/>
    <lineage>
        <taxon>Bacteria</taxon>
        <taxon>Pseudomonadati</taxon>
        <taxon>Pseudomonadota</taxon>
        <taxon>Alphaproteobacteria</taxon>
        <taxon>Rhodobacterales</taxon>
        <taxon>Roseobacteraceae</taxon>
    </lineage>
</organism>
<dbReference type="RefSeq" id="WP_093320607.1">
    <property type="nucleotide sequence ID" value="NZ_FOSZ01000001.1"/>
</dbReference>
<sequence length="224" mass="24745">MTLARLAAACLLALCSLSAAHAAERAPLTGTASVIDADTLEIRGERLRLHGIDAPESGQICHDQNGDAWRCGKEAAFALADKIGRRPVTCTPTDQDRYGRWIAVCSQNGNDLNAWLVRAGWAIAYTRFSDDYLREERAAKRDKRGIWQGAFVAPEDWRRGARLPAKSKPASCNIKGNINSKGERIYHVPGGKWYSRTTVNTAKGQRWFCSEAEARAAGWRKSRS</sequence>
<evidence type="ECO:0000313" key="3">
    <source>
        <dbReference type="EMBL" id="SFK64415.1"/>
    </source>
</evidence>
<dbReference type="PROSITE" id="PS50830">
    <property type="entry name" value="TNASE_3"/>
    <property type="match status" value="1"/>
</dbReference>
<dbReference type="AlphaFoldDB" id="A0A1I4B6L4"/>